<accession>A0A8S3JB90</accession>
<sequence length="99" mass="11254">GSIFFVTTPIIRSRISKLVEPNEYAVVFILASIFESAGYYAISAFANEIYRLSLSFDSGFVFFILAFVGILPLVFMIYLFIVERRLKRPSIKPTTSINE</sequence>
<evidence type="ECO:0000313" key="2">
    <source>
        <dbReference type="EMBL" id="CAF5216458.1"/>
    </source>
</evidence>
<evidence type="ECO:0000256" key="1">
    <source>
        <dbReference type="SAM" id="Phobius"/>
    </source>
</evidence>
<feature type="transmembrane region" description="Helical" evidence="1">
    <location>
        <begin position="62"/>
        <end position="82"/>
    </location>
</feature>
<keyword evidence="1" id="KW-0812">Transmembrane</keyword>
<keyword evidence="1" id="KW-0472">Membrane</keyword>
<evidence type="ECO:0000313" key="3">
    <source>
        <dbReference type="Proteomes" id="UP000681720"/>
    </source>
</evidence>
<proteinExistence type="predicted"/>
<name>A0A8S3JB90_9BILA</name>
<comment type="caution">
    <text evidence="2">The sequence shown here is derived from an EMBL/GenBank/DDBJ whole genome shotgun (WGS) entry which is preliminary data.</text>
</comment>
<dbReference type="AlphaFoldDB" id="A0A8S3JB90"/>
<feature type="transmembrane region" description="Helical" evidence="1">
    <location>
        <begin position="24"/>
        <end position="42"/>
    </location>
</feature>
<reference evidence="2" key="1">
    <citation type="submission" date="2021-02" db="EMBL/GenBank/DDBJ databases">
        <authorList>
            <person name="Nowell W R."/>
        </authorList>
    </citation>
    <scope>NUCLEOTIDE SEQUENCE</scope>
</reference>
<dbReference type="EMBL" id="CAJOBJ010358657">
    <property type="protein sequence ID" value="CAF5216458.1"/>
    <property type="molecule type" value="Genomic_DNA"/>
</dbReference>
<gene>
    <name evidence="2" type="ORF">GIL414_LOCUS81889</name>
</gene>
<organism evidence="2 3">
    <name type="scientific">Rotaria magnacalcarata</name>
    <dbReference type="NCBI Taxonomy" id="392030"/>
    <lineage>
        <taxon>Eukaryota</taxon>
        <taxon>Metazoa</taxon>
        <taxon>Spiralia</taxon>
        <taxon>Gnathifera</taxon>
        <taxon>Rotifera</taxon>
        <taxon>Eurotatoria</taxon>
        <taxon>Bdelloidea</taxon>
        <taxon>Philodinida</taxon>
        <taxon>Philodinidae</taxon>
        <taxon>Rotaria</taxon>
    </lineage>
</organism>
<feature type="non-terminal residue" evidence="2">
    <location>
        <position position="1"/>
    </location>
</feature>
<protein>
    <submittedName>
        <fullName evidence="2">Uncharacterized protein</fullName>
    </submittedName>
</protein>
<keyword evidence="1" id="KW-1133">Transmembrane helix</keyword>
<dbReference type="Proteomes" id="UP000681720">
    <property type="component" value="Unassembled WGS sequence"/>
</dbReference>